<organism evidence="4 5">
    <name type="scientific">Thermosulfidibacter takaii (strain DSM 17441 / JCM 13301 / NBRC 103674 / ABI70S6)</name>
    <dbReference type="NCBI Taxonomy" id="1298851"/>
    <lineage>
        <taxon>Bacteria</taxon>
        <taxon>Pseudomonadati</taxon>
        <taxon>Thermosulfidibacterota</taxon>
        <taxon>Thermosulfidibacteria</taxon>
        <taxon>Thermosulfidibacterales</taxon>
        <taxon>Thermosulfidibacteraceae</taxon>
    </lineage>
</organism>
<dbReference type="Proteomes" id="UP000063234">
    <property type="component" value="Chromosome"/>
</dbReference>
<dbReference type="InterPro" id="IPR002509">
    <property type="entry name" value="NODB_dom"/>
</dbReference>
<dbReference type="InterPro" id="IPR051398">
    <property type="entry name" value="Polysacch_Deacetylase"/>
</dbReference>
<gene>
    <name evidence="4" type="ORF">TST_0570</name>
</gene>
<dbReference type="PANTHER" id="PTHR34216">
    <property type="match status" value="1"/>
</dbReference>
<feature type="domain" description="NodB homology" evidence="3">
    <location>
        <begin position="54"/>
        <end position="271"/>
    </location>
</feature>
<dbReference type="GO" id="GO:0005975">
    <property type="term" value="P:carbohydrate metabolic process"/>
    <property type="evidence" value="ECO:0007669"/>
    <property type="project" value="InterPro"/>
</dbReference>
<proteinExistence type="predicted"/>
<sequence length="304" mass="34975">MLLYHRFDDPQYPTTSTSLKDLEAHMQYLKENGYRVLSLNEFEECFSHKSCPDKSVLITIDDGYKSVMKAFGIFKKYRYPFVLFLYMEAVGSYPDFLSIKDIRTLKSSGLVEFGNHSYSHFSLVRLRKMPSTKLKGLLEKDLELSERKFKALFGNEPRAFAYPYGEYSREVVDLLEKKGYVLAFTQDLGAVGNCTYRYLIPRIPLVGSWSSLERFKEFLEIYPLCDTETLPYGFVNNPVTVTLAQGALDNCFLYATDSGWVKAKSKSFCLKEGRKRIGIKCIKDGKIRLLMRVVIPRGGECQLQ</sequence>
<evidence type="ECO:0000256" key="2">
    <source>
        <dbReference type="ARBA" id="ARBA00022729"/>
    </source>
</evidence>
<dbReference type="InterPro" id="IPR011330">
    <property type="entry name" value="Glyco_hydro/deAcase_b/a-brl"/>
</dbReference>
<dbReference type="CDD" id="cd10973">
    <property type="entry name" value="CE4_DAC_u4_5s"/>
    <property type="match status" value="1"/>
</dbReference>
<accession>A0A0S3QSQ4</accession>
<dbReference type="Gene3D" id="3.20.20.370">
    <property type="entry name" value="Glycoside hydrolase/deacetylase"/>
    <property type="match status" value="1"/>
</dbReference>
<reference evidence="5" key="1">
    <citation type="journal article" date="2018" name="Science">
        <title>A primordial and reversible TCA cycle in a facultatively chemolithoautotrophic thermophile.</title>
        <authorList>
            <person name="Nunoura T."/>
            <person name="Chikaraishi Y."/>
            <person name="Izaki R."/>
            <person name="Suwa T."/>
            <person name="Sato T."/>
            <person name="Harada T."/>
            <person name="Mori K."/>
            <person name="Kato Y."/>
            <person name="Miyazaki M."/>
            <person name="Shimamura S."/>
            <person name="Yanagawa K."/>
            <person name="Shuto A."/>
            <person name="Ohkouchi N."/>
            <person name="Fujita N."/>
            <person name="Takaki Y."/>
            <person name="Atomi H."/>
            <person name="Takai K."/>
        </authorList>
    </citation>
    <scope>NUCLEOTIDE SEQUENCE [LARGE SCALE GENOMIC DNA]</scope>
    <source>
        <strain evidence="5">DSM 17441 / JCM 13301 / NBRC 103674 / ABI70S6</strain>
    </source>
</reference>
<dbReference type="AlphaFoldDB" id="A0A0S3QSQ4"/>
<dbReference type="GO" id="GO:0016810">
    <property type="term" value="F:hydrolase activity, acting on carbon-nitrogen (but not peptide) bonds"/>
    <property type="evidence" value="ECO:0007669"/>
    <property type="project" value="InterPro"/>
</dbReference>
<dbReference type="KEGG" id="ttk:TST_0570"/>
<keyword evidence="2" id="KW-0732">Signal</keyword>
<name>A0A0S3QSQ4_THET7</name>
<dbReference type="PANTHER" id="PTHR34216:SF3">
    <property type="entry name" value="POLY-BETA-1,6-N-ACETYL-D-GLUCOSAMINE N-DEACETYLASE"/>
    <property type="match status" value="1"/>
</dbReference>
<dbReference type="SUPFAM" id="SSF88713">
    <property type="entry name" value="Glycoside hydrolase/deacetylase"/>
    <property type="match status" value="1"/>
</dbReference>
<dbReference type="STRING" id="1298851.TST_0570"/>
<evidence type="ECO:0000259" key="3">
    <source>
        <dbReference type="PROSITE" id="PS51677"/>
    </source>
</evidence>
<dbReference type="Pfam" id="PF01522">
    <property type="entry name" value="Polysacc_deac_1"/>
    <property type="match status" value="1"/>
</dbReference>
<evidence type="ECO:0000313" key="5">
    <source>
        <dbReference type="Proteomes" id="UP000063234"/>
    </source>
</evidence>
<comment type="subcellular location">
    <subcellularLocation>
        <location evidence="1">Secreted</location>
    </subcellularLocation>
</comment>
<dbReference type="GO" id="GO:0005576">
    <property type="term" value="C:extracellular region"/>
    <property type="evidence" value="ECO:0007669"/>
    <property type="project" value="UniProtKB-SubCell"/>
</dbReference>
<evidence type="ECO:0000256" key="1">
    <source>
        <dbReference type="ARBA" id="ARBA00004613"/>
    </source>
</evidence>
<evidence type="ECO:0000313" key="4">
    <source>
        <dbReference type="EMBL" id="BAT71376.1"/>
    </source>
</evidence>
<dbReference type="PROSITE" id="PS51677">
    <property type="entry name" value="NODB"/>
    <property type="match status" value="1"/>
</dbReference>
<protein>
    <submittedName>
        <fullName evidence="4">Polysaccharide deacetylase family protein</fullName>
    </submittedName>
</protein>
<keyword evidence="5" id="KW-1185">Reference proteome</keyword>
<dbReference type="EMBL" id="AP013035">
    <property type="protein sequence ID" value="BAT71376.1"/>
    <property type="molecule type" value="Genomic_DNA"/>
</dbReference>